<dbReference type="GO" id="GO:0060271">
    <property type="term" value="P:cilium assembly"/>
    <property type="evidence" value="ECO:0007669"/>
    <property type="project" value="UniProtKB-UniRule"/>
</dbReference>
<keyword evidence="2" id="KW-0963">Cytoplasm</keyword>
<keyword evidence="3 5" id="KW-0175">Coiled coil</keyword>
<evidence type="ECO:0000256" key="2">
    <source>
        <dbReference type="ARBA" id="ARBA00022490"/>
    </source>
</evidence>
<dbReference type="AlphaFoldDB" id="A0A834L1Z2"/>
<feature type="region of interest" description="Disordered" evidence="6">
    <location>
        <begin position="223"/>
        <end position="244"/>
    </location>
</feature>
<proteinExistence type="inferred from homology"/>
<name>A0A834L1Z2_ORYME</name>
<dbReference type="InterPro" id="IPR000435">
    <property type="entry name" value="Tektins"/>
</dbReference>
<dbReference type="EMBL" id="WKFB01000015">
    <property type="protein sequence ID" value="KAF6739060.1"/>
    <property type="molecule type" value="Genomic_DNA"/>
</dbReference>
<dbReference type="GO" id="GO:0015630">
    <property type="term" value="C:microtubule cytoskeleton"/>
    <property type="evidence" value="ECO:0007669"/>
    <property type="project" value="UniProtKB-UniRule"/>
</dbReference>
<dbReference type="PANTHER" id="PTHR19960">
    <property type="entry name" value="TEKTIN"/>
    <property type="match status" value="1"/>
</dbReference>
<protein>
    <recommendedName>
        <fullName evidence="4">Tektin</fullName>
    </recommendedName>
</protein>
<gene>
    <name evidence="7" type="ORF">FQA47_001409</name>
</gene>
<dbReference type="InterPro" id="IPR048256">
    <property type="entry name" value="Tektin-like"/>
</dbReference>
<feature type="compositionally biased region" description="Polar residues" evidence="6">
    <location>
        <begin position="228"/>
        <end position="244"/>
    </location>
</feature>
<dbReference type="PRINTS" id="PR00511">
    <property type="entry name" value="TEKTIN"/>
</dbReference>
<dbReference type="GO" id="GO:0005634">
    <property type="term" value="C:nucleus"/>
    <property type="evidence" value="ECO:0007669"/>
    <property type="project" value="TreeGrafter"/>
</dbReference>
<feature type="coiled-coil region" evidence="5">
    <location>
        <begin position="112"/>
        <end position="142"/>
    </location>
</feature>
<organism evidence="7 8">
    <name type="scientific">Oryzias melastigma</name>
    <name type="common">Marine medaka</name>
    <dbReference type="NCBI Taxonomy" id="30732"/>
    <lineage>
        <taxon>Eukaryota</taxon>
        <taxon>Metazoa</taxon>
        <taxon>Chordata</taxon>
        <taxon>Craniata</taxon>
        <taxon>Vertebrata</taxon>
        <taxon>Euteleostomi</taxon>
        <taxon>Actinopterygii</taxon>
        <taxon>Neopterygii</taxon>
        <taxon>Teleostei</taxon>
        <taxon>Neoteleostei</taxon>
        <taxon>Acanthomorphata</taxon>
        <taxon>Ovalentaria</taxon>
        <taxon>Atherinomorphae</taxon>
        <taxon>Beloniformes</taxon>
        <taxon>Adrianichthyidae</taxon>
        <taxon>Oryziinae</taxon>
        <taxon>Oryzias</taxon>
    </lineage>
</organism>
<comment type="caution">
    <text evidence="7">The sequence shown here is derived from an EMBL/GenBank/DDBJ whole genome shotgun (WGS) entry which is preliminary data.</text>
</comment>
<evidence type="ECO:0000256" key="5">
    <source>
        <dbReference type="SAM" id="Coils"/>
    </source>
</evidence>
<sequence>MISQITVPRPHCDSRAVAHRVLRTSPSVQSNDLQLVPDSVAGLGRSPKYSPAEWFSNYQTILGRAGADNLEAESIQQLSRTLNRDSEGLTVQTQAEGTRLLGERLQEIHHCRSELQRHIEQLQADTEALQAARTRLERALEATDTPYAIATDNLNCRARRPGPDLVQDSVEEELLKEVGLIRNVQALLKRTITQVASQIRRNVDAKQVLEMDWSDKQQAYRLDERSGGHSNRSPDTQLHPSSAATQEQVCNPTTWTKFTQDNLLQAAQEEEASSRLRVLVEEMLRETTEDLISQRSTVDGAFSQRCHELLEAKTELQTRLTQQVLQQIGEQEKNIVGLQKAIHLKEAPLRVVQSRLHLRSLRPNMELCRDPAQLSLEAEAAQIQTTLNSLKQKLSEARSSLSNLEESRMELQKDISCKSHSLFIEGEKCMTQRQRLPPSSRLSGY</sequence>
<keyword evidence="4" id="KW-0966">Cell projection</keyword>
<accession>A0A834L1Z2</accession>
<reference evidence="7" key="1">
    <citation type="journal article" name="BMC Genomics">
        <title>Long-read sequencing and de novo genome assembly of marine medaka (Oryzias melastigma).</title>
        <authorList>
            <person name="Liang P."/>
            <person name="Saqib H.S.A."/>
            <person name="Ni X."/>
            <person name="Shen Y."/>
        </authorList>
    </citation>
    <scope>NUCLEOTIDE SEQUENCE</scope>
    <source>
        <strain evidence="7">Bigg-433</strain>
    </source>
</reference>
<dbReference type="Pfam" id="PF03148">
    <property type="entry name" value="Tektin"/>
    <property type="match status" value="1"/>
</dbReference>
<evidence type="ECO:0000313" key="8">
    <source>
        <dbReference type="Proteomes" id="UP000646548"/>
    </source>
</evidence>
<dbReference type="GO" id="GO:0005930">
    <property type="term" value="C:axoneme"/>
    <property type="evidence" value="ECO:0007669"/>
    <property type="project" value="UniProtKB-SubCell"/>
</dbReference>
<evidence type="ECO:0000256" key="1">
    <source>
        <dbReference type="ARBA" id="ARBA00007209"/>
    </source>
</evidence>
<keyword evidence="4" id="KW-0282">Flagellum</keyword>
<dbReference type="PANTHER" id="PTHR19960:SF12">
    <property type="entry name" value="TEKTIN-4"/>
    <property type="match status" value="1"/>
</dbReference>
<evidence type="ECO:0000256" key="4">
    <source>
        <dbReference type="RuleBase" id="RU367040"/>
    </source>
</evidence>
<evidence type="ECO:0000313" key="7">
    <source>
        <dbReference type="EMBL" id="KAF6739060.1"/>
    </source>
</evidence>
<evidence type="ECO:0000256" key="6">
    <source>
        <dbReference type="SAM" id="MobiDB-lite"/>
    </source>
</evidence>
<feature type="coiled-coil region" evidence="5">
    <location>
        <begin position="373"/>
        <end position="414"/>
    </location>
</feature>
<keyword evidence="4" id="KW-0969">Cilium</keyword>
<comment type="subcellular location">
    <subcellularLocation>
        <location evidence="4">Cytoplasm</location>
        <location evidence="4">Cytoskeleton</location>
        <location evidence="4">Cilium axoneme</location>
    </subcellularLocation>
</comment>
<dbReference type="GO" id="GO:0036126">
    <property type="term" value="C:sperm flagellum"/>
    <property type="evidence" value="ECO:0007669"/>
    <property type="project" value="TreeGrafter"/>
</dbReference>
<dbReference type="Proteomes" id="UP000646548">
    <property type="component" value="Unassembled WGS sequence"/>
</dbReference>
<comment type="similarity">
    <text evidence="1 4">Belongs to the tektin family.</text>
</comment>
<dbReference type="GO" id="GO:0060294">
    <property type="term" value="P:cilium movement involved in cell motility"/>
    <property type="evidence" value="ECO:0007669"/>
    <property type="project" value="UniProtKB-UniRule"/>
</dbReference>
<evidence type="ECO:0000256" key="3">
    <source>
        <dbReference type="ARBA" id="ARBA00023054"/>
    </source>
</evidence>